<keyword evidence="1" id="KW-1133">Transmembrane helix</keyword>
<evidence type="ECO:0000313" key="3">
    <source>
        <dbReference type="Proteomes" id="UP000199679"/>
    </source>
</evidence>
<feature type="transmembrane region" description="Helical" evidence="1">
    <location>
        <begin position="231"/>
        <end position="251"/>
    </location>
</feature>
<feature type="transmembrane region" description="Helical" evidence="1">
    <location>
        <begin position="145"/>
        <end position="165"/>
    </location>
</feature>
<dbReference type="STRING" id="652787.SAMN05216490_3139"/>
<proteinExistence type="predicted"/>
<keyword evidence="3" id="KW-1185">Reference proteome</keyword>
<keyword evidence="1" id="KW-0472">Membrane</keyword>
<sequence length="256" mass="29484">MNNIFNPGRFGRLFIKHTTEHYKNYLMSLIVLFGVMLLGASFLVYLIHAPIDLGLQTAMFIAIMLLAGTIFTSTVFADFAENKKAISSLTLPASHFEKYLVAWLYSFVIFLICYLACFYLVDWLAINARHYPGQQIVMLNVFNRYIIFCFLIFAFLHAIALWGAIFYNKLHFVKTAFAFFIGIALLMLINKFLLGYLLQKSVLMAPPFGALRIMEHNREVSFFIAQDDGNFVIWLLGALTLIFWAAAYYRLKEKQV</sequence>
<evidence type="ECO:0008006" key="4">
    <source>
        <dbReference type="Google" id="ProtNLM"/>
    </source>
</evidence>
<evidence type="ECO:0000256" key="1">
    <source>
        <dbReference type="SAM" id="Phobius"/>
    </source>
</evidence>
<protein>
    <recommendedName>
        <fullName evidence="4">ABC-2 family transporter protein</fullName>
    </recommendedName>
</protein>
<reference evidence="2 3" key="1">
    <citation type="submission" date="2016-10" db="EMBL/GenBank/DDBJ databases">
        <authorList>
            <person name="de Groot N.N."/>
        </authorList>
    </citation>
    <scope>NUCLEOTIDE SEQUENCE [LARGE SCALE GENOMIC DNA]</scope>
    <source>
        <strain evidence="2 3">MP1X4</strain>
    </source>
</reference>
<dbReference type="EMBL" id="LT629740">
    <property type="protein sequence ID" value="SDT33921.1"/>
    <property type="molecule type" value="Genomic_DNA"/>
</dbReference>
<feature type="transmembrane region" description="Helical" evidence="1">
    <location>
        <begin position="59"/>
        <end position="79"/>
    </location>
</feature>
<feature type="transmembrane region" description="Helical" evidence="1">
    <location>
        <begin position="25"/>
        <end position="47"/>
    </location>
</feature>
<accession>A0A1H1ZJB4</accession>
<dbReference type="Proteomes" id="UP000199679">
    <property type="component" value="Chromosome I"/>
</dbReference>
<organism evidence="2 3">
    <name type="scientific">Mucilaginibacter mallensis</name>
    <dbReference type="NCBI Taxonomy" id="652787"/>
    <lineage>
        <taxon>Bacteria</taxon>
        <taxon>Pseudomonadati</taxon>
        <taxon>Bacteroidota</taxon>
        <taxon>Sphingobacteriia</taxon>
        <taxon>Sphingobacteriales</taxon>
        <taxon>Sphingobacteriaceae</taxon>
        <taxon>Mucilaginibacter</taxon>
    </lineage>
</organism>
<name>A0A1H1ZJB4_MUCMA</name>
<feature type="transmembrane region" description="Helical" evidence="1">
    <location>
        <begin position="177"/>
        <end position="198"/>
    </location>
</feature>
<dbReference type="AlphaFoldDB" id="A0A1H1ZJB4"/>
<feature type="transmembrane region" description="Helical" evidence="1">
    <location>
        <begin position="100"/>
        <end position="125"/>
    </location>
</feature>
<gene>
    <name evidence="2" type="ORF">SAMN05216490_3139</name>
</gene>
<evidence type="ECO:0000313" key="2">
    <source>
        <dbReference type="EMBL" id="SDT33921.1"/>
    </source>
</evidence>
<dbReference type="OrthoDB" id="1523880at2"/>
<dbReference type="RefSeq" id="WP_091374784.1">
    <property type="nucleotide sequence ID" value="NZ_LT629740.1"/>
</dbReference>
<keyword evidence="1" id="KW-0812">Transmembrane</keyword>